<dbReference type="EMBL" id="FXBL01000004">
    <property type="protein sequence ID" value="SMH28013.1"/>
    <property type="molecule type" value="Genomic_DNA"/>
</dbReference>
<evidence type="ECO:0000256" key="1">
    <source>
        <dbReference type="SAM" id="Coils"/>
    </source>
</evidence>
<sequence length="118" mass="12735">MTGHTPFKEPTKGWSAEKRLRAEERTAAVLAEIQEAEIAELRKALKVSQQELAALLGKSQGAVAQLEQRSDMKISTLRETIEALGGHLQLIAEFPAGQVRLSNLGQAADEKAGSTAAW</sequence>
<dbReference type="Gene3D" id="1.10.260.40">
    <property type="entry name" value="lambda repressor-like DNA-binding domains"/>
    <property type="match status" value="1"/>
</dbReference>
<feature type="coiled-coil region" evidence="1">
    <location>
        <begin position="31"/>
        <end position="58"/>
    </location>
</feature>
<keyword evidence="1" id="KW-0175">Coiled coil</keyword>
<accession>A0A1X7MVQ4</accession>
<dbReference type="PROSITE" id="PS50943">
    <property type="entry name" value="HTH_CROC1"/>
    <property type="match status" value="1"/>
</dbReference>
<protein>
    <submittedName>
        <fullName evidence="3">Helix-turn-helix domain-containing protein</fullName>
    </submittedName>
</protein>
<feature type="domain" description="HTH cro/C1-type" evidence="2">
    <location>
        <begin position="38"/>
        <end position="91"/>
    </location>
</feature>
<dbReference type="OrthoDB" id="8223306at2"/>
<keyword evidence="4" id="KW-1185">Reference proteome</keyword>
<name>A0A1X7MVQ4_9HYPH</name>
<dbReference type="InterPro" id="IPR010982">
    <property type="entry name" value="Lambda_DNA-bd_dom_sf"/>
</dbReference>
<dbReference type="RefSeq" id="WP_085462870.1">
    <property type="nucleotide sequence ID" value="NZ_FXBL01000004.1"/>
</dbReference>
<organism evidence="3 4">
    <name type="scientific">Mesorhizobium australicum</name>
    <dbReference type="NCBI Taxonomy" id="536018"/>
    <lineage>
        <taxon>Bacteria</taxon>
        <taxon>Pseudomonadati</taxon>
        <taxon>Pseudomonadota</taxon>
        <taxon>Alphaproteobacteria</taxon>
        <taxon>Hyphomicrobiales</taxon>
        <taxon>Phyllobacteriaceae</taxon>
        <taxon>Mesorhizobium</taxon>
    </lineage>
</organism>
<dbReference type="SMART" id="SM00530">
    <property type="entry name" value="HTH_XRE"/>
    <property type="match status" value="1"/>
</dbReference>
<dbReference type="Pfam" id="PF01381">
    <property type="entry name" value="HTH_3"/>
    <property type="match status" value="1"/>
</dbReference>
<dbReference type="CDD" id="cd00093">
    <property type="entry name" value="HTH_XRE"/>
    <property type="match status" value="1"/>
</dbReference>
<dbReference type="InterPro" id="IPR001387">
    <property type="entry name" value="Cro/C1-type_HTH"/>
</dbReference>
<dbReference type="AlphaFoldDB" id="A0A1X7MVQ4"/>
<evidence type="ECO:0000259" key="2">
    <source>
        <dbReference type="PROSITE" id="PS50943"/>
    </source>
</evidence>
<gene>
    <name evidence="3" type="ORF">SAMN02982922_0700</name>
</gene>
<evidence type="ECO:0000313" key="4">
    <source>
        <dbReference type="Proteomes" id="UP000193083"/>
    </source>
</evidence>
<evidence type="ECO:0000313" key="3">
    <source>
        <dbReference type="EMBL" id="SMH28013.1"/>
    </source>
</evidence>
<dbReference type="SUPFAM" id="SSF47413">
    <property type="entry name" value="lambda repressor-like DNA-binding domains"/>
    <property type="match status" value="1"/>
</dbReference>
<proteinExistence type="predicted"/>
<dbReference type="Proteomes" id="UP000193083">
    <property type="component" value="Unassembled WGS sequence"/>
</dbReference>
<reference evidence="3 4" key="1">
    <citation type="submission" date="2017-04" db="EMBL/GenBank/DDBJ databases">
        <authorList>
            <person name="Afonso C.L."/>
            <person name="Miller P.J."/>
            <person name="Scott M.A."/>
            <person name="Spackman E."/>
            <person name="Goraichik I."/>
            <person name="Dimitrov K.M."/>
            <person name="Suarez D.L."/>
            <person name="Swayne D.E."/>
        </authorList>
    </citation>
    <scope>NUCLEOTIDE SEQUENCE [LARGE SCALE GENOMIC DNA]</scope>
    <source>
        <strain evidence="3 4">B5P</strain>
    </source>
</reference>
<dbReference type="GO" id="GO:0003677">
    <property type="term" value="F:DNA binding"/>
    <property type="evidence" value="ECO:0007669"/>
    <property type="project" value="InterPro"/>
</dbReference>